<keyword evidence="2" id="KW-0812">Transmembrane</keyword>
<comment type="caution">
    <text evidence="3">The sequence shown here is derived from an EMBL/GenBank/DDBJ whole genome shotgun (WGS) entry which is preliminary data.</text>
</comment>
<dbReference type="PANTHER" id="PTHR31965:SF1">
    <property type="entry name" value="TRANSMEMBRANE PROTEIN 42"/>
    <property type="match status" value="1"/>
</dbReference>
<dbReference type="SUPFAM" id="SSF103481">
    <property type="entry name" value="Multidrug resistance efflux transporter EmrE"/>
    <property type="match status" value="1"/>
</dbReference>
<dbReference type="InterPro" id="IPR037185">
    <property type="entry name" value="EmrE-like"/>
</dbReference>
<feature type="transmembrane region" description="Helical" evidence="2">
    <location>
        <begin position="88"/>
        <end position="106"/>
    </location>
</feature>
<feature type="transmembrane region" description="Helical" evidence="2">
    <location>
        <begin position="170"/>
        <end position="190"/>
    </location>
</feature>
<accession>A0ABR1S9Y8</accession>
<proteinExistence type="predicted"/>
<feature type="region of interest" description="Disordered" evidence="1">
    <location>
        <begin position="1"/>
        <end position="80"/>
    </location>
</feature>
<dbReference type="InterPro" id="IPR039632">
    <property type="entry name" value="TMEM42"/>
</dbReference>
<evidence type="ECO:0000313" key="4">
    <source>
        <dbReference type="Proteomes" id="UP001396898"/>
    </source>
</evidence>
<evidence type="ECO:0000256" key="2">
    <source>
        <dbReference type="SAM" id="Phobius"/>
    </source>
</evidence>
<dbReference type="Proteomes" id="UP001396898">
    <property type="component" value="Unassembled WGS sequence"/>
</dbReference>
<evidence type="ECO:0008006" key="5">
    <source>
        <dbReference type="Google" id="ProtNLM"/>
    </source>
</evidence>
<dbReference type="PANTHER" id="PTHR31965">
    <property type="entry name" value="TRANSMEMBRANE PROTEIN 42"/>
    <property type="match status" value="1"/>
</dbReference>
<feature type="transmembrane region" description="Helical" evidence="2">
    <location>
        <begin position="136"/>
        <end position="158"/>
    </location>
</feature>
<feature type="region of interest" description="Disordered" evidence="1">
    <location>
        <begin position="218"/>
        <end position="246"/>
    </location>
</feature>
<protein>
    <recommendedName>
        <fullName evidence="5">EamA domain-containing protein</fullName>
    </recommendedName>
</protein>
<gene>
    <name evidence="3" type="ORF">PG991_005649</name>
</gene>
<keyword evidence="4" id="KW-1185">Reference proteome</keyword>
<keyword evidence="2" id="KW-1133">Transmembrane helix</keyword>
<feature type="compositionally biased region" description="Acidic residues" evidence="1">
    <location>
        <begin position="283"/>
        <end position="301"/>
    </location>
</feature>
<evidence type="ECO:0000256" key="1">
    <source>
        <dbReference type="SAM" id="MobiDB-lite"/>
    </source>
</evidence>
<reference evidence="3 4" key="1">
    <citation type="submission" date="2023-01" db="EMBL/GenBank/DDBJ databases">
        <title>Analysis of 21 Apiospora genomes using comparative genomics revels a genus with tremendous synthesis potential of carbohydrate active enzymes and secondary metabolites.</title>
        <authorList>
            <person name="Sorensen T."/>
        </authorList>
    </citation>
    <scope>NUCLEOTIDE SEQUENCE [LARGE SCALE GENOMIC DNA]</scope>
    <source>
        <strain evidence="3 4">CBS 20057</strain>
    </source>
</reference>
<feature type="compositionally biased region" description="Low complexity" evidence="1">
    <location>
        <begin position="229"/>
        <end position="244"/>
    </location>
</feature>
<keyword evidence="2" id="KW-0472">Membrane</keyword>
<evidence type="ECO:0000313" key="3">
    <source>
        <dbReference type="EMBL" id="KAK8028593.1"/>
    </source>
</evidence>
<feature type="region of interest" description="Disordered" evidence="1">
    <location>
        <begin position="274"/>
        <end position="301"/>
    </location>
</feature>
<dbReference type="EMBL" id="JAQQWI010000007">
    <property type="protein sequence ID" value="KAK8028593.1"/>
    <property type="molecule type" value="Genomic_DNA"/>
</dbReference>
<organism evidence="3 4">
    <name type="scientific">Apiospora marii</name>
    <dbReference type="NCBI Taxonomy" id="335849"/>
    <lineage>
        <taxon>Eukaryota</taxon>
        <taxon>Fungi</taxon>
        <taxon>Dikarya</taxon>
        <taxon>Ascomycota</taxon>
        <taxon>Pezizomycotina</taxon>
        <taxon>Sordariomycetes</taxon>
        <taxon>Xylariomycetidae</taxon>
        <taxon>Amphisphaeriales</taxon>
        <taxon>Apiosporaceae</taxon>
        <taxon>Apiospora</taxon>
    </lineage>
</organism>
<sequence length="301" mass="31382">MAPRKKPAARQQPLMHPDEPKSDLLPPSTSVSAATTTARRRQGAAVSTNQKMSNDAGGAAAARPSTESVRDPPTTTAGPASWASRNQWIVLAIASGACAAFNGVFAKLTTNNFTTQIAQAVSGVLGLSDLEQPIEYIVRAAFFGLNLVFNGVMWTLFTKALARGSSTTQVSIMNTSANFVITAVLGFAIFAESLPPLWWLGAAMLVAGNVIIGRKDEGTGDDAGTASASEESSSEQPLLGQEQQPRYDDGVENVVAAGIAAGGVAAIGAAAQVDETMPRVEKDEDDEEDVAMIGDLESEEL</sequence>
<feature type="transmembrane region" description="Helical" evidence="2">
    <location>
        <begin position="196"/>
        <end position="212"/>
    </location>
</feature>
<feature type="compositionally biased region" description="Low complexity" evidence="1">
    <location>
        <begin position="28"/>
        <end position="37"/>
    </location>
</feature>
<name>A0ABR1S9Y8_9PEZI</name>